<reference evidence="3 4" key="1">
    <citation type="journal article" date="2018" name="Nat. Biotechnol.">
        <title>A standardized bacterial taxonomy based on genome phylogeny substantially revises the tree of life.</title>
        <authorList>
            <person name="Parks D.H."/>
            <person name="Chuvochina M."/>
            <person name="Waite D.W."/>
            <person name="Rinke C."/>
            <person name="Skarshewski A."/>
            <person name="Chaumeil P.A."/>
            <person name="Hugenholtz P."/>
        </authorList>
    </citation>
    <scope>NUCLEOTIDE SEQUENCE [LARGE SCALE GENOMIC DNA]</scope>
    <source>
        <strain evidence="3">UBA9380</strain>
    </source>
</reference>
<evidence type="ECO:0000313" key="3">
    <source>
        <dbReference type="EMBL" id="HBC37234.1"/>
    </source>
</evidence>
<protein>
    <submittedName>
        <fullName evidence="3">FAD-dependent oxidoreductase</fullName>
    </submittedName>
</protein>
<dbReference type="Proteomes" id="UP000263489">
    <property type="component" value="Unassembled WGS sequence"/>
</dbReference>
<dbReference type="GO" id="GO:0008767">
    <property type="term" value="F:UDP-galactopyranose mutase activity"/>
    <property type="evidence" value="ECO:0007669"/>
    <property type="project" value="TreeGrafter"/>
</dbReference>
<dbReference type="NCBIfam" id="NF005545">
    <property type="entry name" value="PRK07208.1-1"/>
    <property type="match status" value="1"/>
</dbReference>
<dbReference type="NCBIfam" id="NF005548">
    <property type="entry name" value="PRK07208.1-4"/>
    <property type="match status" value="1"/>
</dbReference>
<keyword evidence="1" id="KW-1133">Transmembrane helix</keyword>
<dbReference type="SUPFAM" id="SSF51905">
    <property type="entry name" value="FAD/NAD(P)-binding domain"/>
    <property type="match status" value="1"/>
</dbReference>
<evidence type="ECO:0000259" key="2">
    <source>
        <dbReference type="Pfam" id="PF01593"/>
    </source>
</evidence>
<feature type="domain" description="Amine oxidase" evidence="2">
    <location>
        <begin position="18"/>
        <end position="404"/>
    </location>
</feature>
<name>A0A352J0K1_9GAMM</name>
<evidence type="ECO:0000313" key="4">
    <source>
        <dbReference type="Proteomes" id="UP000263489"/>
    </source>
</evidence>
<dbReference type="GO" id="GO:0005829">
    <property type="term" value="C:cytosol"/>
    <property type="evidence" value="ECO:0007669"/>
    <property type="project" value="TreeGrafter"/>
</dbReference>
<dbReference type="Gene3D" id="3.50.50.60">
    <property type="entry name" value="FAD/NAD(P)-binding domain"/>
    <property type="match status" value="1"/>
</dbReference>
<dbReference type="AlphaFoldDB" id="A0A352J0K1"/>
<proteinExistence type="predicted"/>
<organism evidence="3 4">
    <name type="scientific">Marinobacter adhaerens</name>
    <dbReference type="NCBI Taxonomy" id="1033846"/>
    <lineage>
        <taxon>Bacteria</taxon>
        <taxon>Pseudomonadati</taxon>
        <taxon>Pseudomonadota</taxon>
        <taxon>Gammaproteobacteria</taxon>
        <taxon>Pseudomonadales</taxon>
        <taxon>Marinobacteraceae</taxon>
        <taxon>Marinobacter</taxon>
    </lineage>
</organism>
<dbReference type="GO" id="GO:0050660">
    <property type="term" value="F:flavin adenine dinucleotide binding"/>
    <property type="evidence" value="ECO:0007669"/>
    <property type="project" value="TreeGrafter"/>
</dbReference>
<dbReference type="InterPro" id="IPR036188">
    <property type="entry name" value="FAD/NAD-bd_sf"/>
</dbReference>
<dbReference type="NCBIfam" id="NF005547">
    <property type="entry name" value="PRK07208.1-3"/>
    <property type="match status" value="1"/>
</dbReference>
<dbReference type="PANTHER" id="PTHR21197">
    <property type="entry name" value="UDP-GALACTOPYRANOSE MUTASE"/>
    <property type="match status" value="1"/>
</dbReference>
<dbReference type="GO" id="GO:0016491">
    <property type="term" value="F:oxidoreductase activity"/>
    <property type="evidence" value="ECO:0007669"/>
    <property type="project" value="InterPro"/>
</dbReference>
<accession>A0A352J0K1</accession>
<gene>
    <name evidence="3" type="ORF">DC045_23590</name>
</gene>
<sequence>MSSTGSKVRCAIIGGGPAGLTAALELSRAGVEPIVFEMDRQVGGISRTVDYKGYRFDIGGHRFFTKVDRVHNWWMDILSEEFLVRPRLSRIYYQGKFFDYPLKPMNALLNVGFFESVLVGLSYVKAQAFPSREEKNLEQWVTNRFGKRLFEMFFKTYTEKVWGMKCTEIGADWAAQRIKNLNLGKAALSMLAPKLLTGKNQITTLIEEFYYPRLGPGQMWERVTDMLEERGHPVHLEHWVKTIHRDGERVTGITVVDVNGKEERFDADHVISTMPVRELLNAMDPPPPAASLEAANRLRYRDFLTVGLVVESTELFPDNWIYIHSPDVKVGRIQNFGNWSPYMIPDKSTSCIGLEYFVQEGDELWTASDEELIELGKKETARLGLIDADKVIDGVVIRVPKAYPVYDHGYKENIDSIREYVDQIPNLHLIGRNGQHRYNNQDHSMVTAMYAAENILGANHDVWDVNVEEEYHEEAGAKKSHGASGERLVPQRVQDASPIELLNDVFAKYDPVALGGAIGVMIGFAVFLTTAILLVQGGENVGETLALLGNYFPGYDISWAGSLVGSFWGGAFGFVIGFVTAVAINVTVSIHLGKLLRRLGVLEGSLG</sequence>
<dbReference type="PANTHER" id="PTHR21197:SF0">
    <property type="entry name" value="UDP-GALACTOPYRANOSE MUTASE"/>
    <property type="match status" value="1"/>
</dbReference>
<evidence type="ECO:0000256" key="1">
    <source>
        <dbReference type="SAM" id="Phobius"/>
    </source>
</evidence>
<comment type="caution">
    <text evidence="3">The sequence shown here is derived from an EMBL/GenBank/DDBJ whole genome shotgun (WGS) entry which is preliminary data.</text>
</comment>
<dbReference type="EMBL" id="DNNA01000355">
    <property type="protein sequence ID" value="HBC37234.1"/>
    <property type="molecule type" value="Genomic_DNA"/>
</dbReference>
<keyword evidence="1" id="KW-0472">Membrane</keyword>
<feature type="transmembrane region" description="Helical" evidence="1">
    <location>
        <begin position="557"/>
        <end position="588"/>
    </location>
</feature>
<dbReference type="InterPro" id="IPR002937">
    <property type="entry name" value="Amino_oxidase"/>
</dbReference>
<dbReference type="PRINTS" id="PR00419">
    <property type="entry name" value="ADXRDTASE"/>
</dbReference>
<keyword evidence="1" id="KW-0812">Transmembrane</keyword>
<dbReference type="NCBIfam" id="NF005546">
    <property type="entry name" value="PRK07208.1-2"/>
    <property type="match status" value="1"/>
</dbReference>
<dbReference type="Pfam" id="PF01593">
    <property type="entry name" value="Amino_oxidase"/>
    <property type="match status" value="1"/>
</dbReference>
<feature type="transmembrane region" description="Helical" evidence="1">
    <location>
        <begin position="512"/>
        <end position="537"/>
    </location>
</feature>